<feature type="region of interest" description="Disordered" evidence="5">
    <location>
        <begin position="188"/>
        <end position="219"/>
    </location>
</feature>
<feature type="coiled-coil region" evidence="4">
    <location>
        <begin position="567"/>
        <end position="594"/>
    </location>
</feature>
<feature type="region of interest" description="Disordered" evidence="5">
    <location>
        <begin position="1"/>
        <end position="46"/>
    </location>
</feature>
<evidence type="ECO:0000313" key="8">
    <source>
        <dbReference type="Proteomes" id="UP000193685"/>
    </source>
</evidence>
<evidence type="ECO:0000256" key="5">
    <source>
        <dbReference type="SAM" id="MobiDB-lite"/>
    </source>
</evidence>
<dbReference type="InterPro" id="IPR036770">
    <property type="entry name" value="Ankyrin_rpt-contain_sf"/>
</dbReference>
<dbReference type="RefSeq" id="XP_040727463.1">
    <property type="nucleotide sequence ID" value="XM_040868680.1"/>
</dbReference>
<keyword evidence="2 3" id="KW-0040">ANK repeat</keyword>
<dbReference type="PANTHER" id="PTHR43828:SF3">
    <property type="entry name" value="CHROMO DOMAIN-CONTAINING PROTEIN"/>
    <property type="match status" value="1"/>
</dbReference>
<evidence type="ECO:0000259" key="6">
    <source>
        <dbReference type="PROSITE" id="PS51299"/>
    </source>
</evidence>
<evidence type="ECO:0000256" key="1">
    <source>
        <dbReference type="ARBA" id="ARBA00022737"/>
    </source>
</evidence>
<feature type="compositionally biased region" description="Polar residues" evidence="5">
    <location>
        <begin position="199"/>
        <end position="218"/>
    </location>
</feature>
<feature type="domain" description="HTH APSES-type" evidence="6">
    <location>
        <begin position="83"/>
        <end position="191"/>
    </location>
</feature>
<dbReference type="InterPro" id="IPR051642">
    <property type="entry name" value="SWI6-like"/>
</dbReference>
<dbReference type="Gene3D" id="3.10.260.10">
    <property type="entry name" value="Transcription regulator HTH, APSES-type DNA-binding domain"/>
    <property type="match status" value="1"/>
</dbReference>
<dbReference type="GO" id="GO:0030907">
    <property type="term" value="C:MBF transcription complex"/>
    <property type="evidence" value="ECO:0007669"/>
    <property type="project" value="TreeGrafter"/>
</dbReference>
<dbReference type="GO" id="GO:0033309">
    <property type="term" value="C:SBF transcription complex"/>
    <property type="evidence" value="ECO:0007669"/>
    <property type="project" value="TreeGrafter"/>
</dbReference>
<dbReference type="OrthoDB" id="6718656at2759"/>
<reference evidence="7 8" key="1">
    <citation type="submission" date="2016-07" db="EMBL/GenBank/DDBJ databases">
        <title>Pervasive Adenine N6-methylation of Active Genes in Fungi.</title>
        <authorList>
            <consortium name="DOE Joint Genome Institute"/>
            <person name="Mondo S.J."/>
            <person name="Dannebaum R.O."/>
            <person name="Kuo R.C."/>
            <person name="Labutti K."/>
            <person name="Haridas S."/>
            <person name="Kuo A."/>
            <person name="Salamov A."/>
            <person name="Ahrendt S.R."/>
            <person name="Lipzen A."/>
            <person name="Sullivan W."/>
            <person name="Andreopoulos W.B."/>
            <person name="Clum A."/>
            <person name="Lindquist E."/>
            <person name="Daum C."/>
            <person name="Ramamoorthy G.K."/>
            <person name="Gryganskyi A."/>
            <person name="Culley D."/>
            <person name="Magnuson J.K."/>
            <person name="James T.Y."/>
            <person name="O'Malley M.A."/>
            <person name="Stajich J.E."/>
            <person name="Spatafora J.W."/>
            <person name="Visel A."/>
            <person name="Grigoriev I.V."/>
        </authorList>
    </citation>
    <scope>NUCLEOTIDE SEQUENCE [LARGE SCALE GENOMIC DNA]</scope>
    <source>
        <strain evidence="7 8">12-1054</strain>
    </source>
</reference>
<dbReference type="OMA" id="HHIAMMA"/>
<organism evidence="7 8">
    <name type="scientific">Protomyces lactucae-debilis</name>
    <dbReference type="NCBI Taxonomy" id="2754530"/>
    <lineage>
        <taxon>Eukaryota</taxon>
        <taxon>Fungi</taxon>
        <taxon>Dikarya</taxon>
        <taxon>Ascomycota</taxon>
        <taxon>Taphrinomycotina</taxon>
        <taxon>Taphrinomycetes</taxon>
        <taxon>Taphrinales</taxon>
        <taxon>Protomycetaceae</taxon>
        <taxon>Protomyces</taxon>
    </lineage>
</organism>
<keyword evidence="1" id="KW-0677">Repeat</keyword>
<dbReference type="PANTHER" id="PTHR43828">
    <property type="entry name" value="ASPARAGINASE"/>
    <property type="match status" value="1"/>
</dbReference>
<evidence type="ECO:0000256" key="2">
    <source>
        <dbReference type="ARBA" id="ARBA00023043"/>
    </source>
</evidence>
<dbReference type="Proteomes" id="UP000193685">
    <property type="component" value="Unassembled WGS sequence"/>
</dbReference>
<dbReference type="InterPro" id="IPR002110">
    <property type="entry name" value="Ankyrin_rpt"/>
</dbReference>
<dbReference type="EMBL" id="MCFI01000003">
    <property type="protein sequence ID" value="ORY86281.1"/>
    <property type="molecule type" value="Genomic_DNA"/>
</dbReference>
<evidence type="ECO:0000256" key="3">
    <source>
        <dbReference type="PROSITE-ProRule" id="PRU00023"/>
    </source>
</evidence>
<dbReference type="Gene3D" id="1.25.40.20">
    <property type="entry name" value="Ankyrin repeat-containing domain"/>
    <property type="match status" value="1"/>
</dbReference>
<gene>
    <name evidence="7" type="ORF">BCR37DRAFT_376840</name>
</gene>
<dbReference type="SUPFAM" id="SSF54616">
    <property type="entry name" value="DNA-binding domain of Mlu1-box binding protein MBP1"/>
    <property type="match status" value="1"/>
</dbReference>
<dbReference type="PROSITE" id="PS50088">
    <property type="entry name" value="ANK_REPEAT"/>
    <property type="match status" value="2"/>
</dbReference>
<keyword evidence="8" id="KW-1185">Reference proteome</keyword>
<feature type="compositionally biased region" description="Polar residues" evidence="5">
    <location>
        <begin position="15"/>
        <end position="24"/>
    </location>
</feature>
<evidence type="ECO:0000313" key="7">
    <source>
        <dbReference type="EMBL" id="ORY86281.1"/>
    </source>
</evidence>
<protein>
    <recommendedName>
        <fullName evidence="6">HTH APSES-type domain-containing protein</fullName>
    </recommendedName>
</protein>
<sequence>MATTAHPHQAFATPRKQSQAQATGTAPLPGTFLPPAQGSSREATPGELPISSIARTSAPAAVQSSMTGNAATAASAEKPNSDVFKSTYSGVALLEMVCRGVSVMRRVSDSALNATQILKVAGIDKAKRTKILEREILTGPHEKVQGGYGRYQGTWISYAIGLDLCERYGVRARLSPLLDFDMQSANLTATPTKREHHTITGQSSYQTPNGRAGQSRQGSLHIDKKLKTPLHSSPLVSAFPTLQEPLQDIQSTETTIHVPEPKQIPLIDASEPMREEDMTPLPPLSPDTTEQFDRSRDMLTQIFLETDPTRSPDSLLDIGFDIEVDVPIDELGHTALHWASALARLPLVQALLARGADPRRGNAASETALFRAVMVTNNLDQETFRSLLDCLAPSIFMRDGHKRTLLHHIALTSGIKGRSAASLYYLETLLEWIVRDGASICARHGLDLPRFQRQLLDARDRNGDTALNIAARLGNKMIVQVLLDVQADPYVPNHAGLRPVDSGALPVGLATRDASAMSLLPSQDDKAPLIPETVVRQSNVVVEEMTQLLVGLKEEFEQEMHAKDALLVNTQATLRQTQQALASLRQQVEGVKGQQGSLEEMRQRTANYGRALQSPDFAPHQTHEADGVAPVQEACMPDEAYDAIKEKDLLRMQRHVRAYQQNNAALDALGRDSLSRSSELEAKCRRVIALCTNVSVEDVDALLGKLLMAVQSDGPTSEVDLNRLAGFLKTVNEM</sequence>
<dbReference type="GeneID" id="63785279"/>
<feature type="repeat" description="ANK" evidence="3">
    <location>
        <begin position="331"/>
        <end position="363"/>
    </location>
</feature>
<dbReference type="GO" id="GO:0001228">
    <property type="term" value="F:DNA-binding transcription activator activity, RNA polymerase II-specific"/>
    <property type="evidence" value="ECO:0007669"/>
    <property type="project" value="UniProtKB-ARBA"/>
</dbReference>
<dbReference type="AlphaFoldDB" id="A0A1Y2FQK6"/>
<keyword evidence="4" id="KW-0175">Coiled coil</keyword>
<feature type="repeat" description="ANK" evidence="3">
    <location>
        <begin position="462"/>
        <end position="494"/>
    </location>
</feature>
<dbReference type="InterPro" id="IPR036887">
    <property type="entry name" value="HTH_APSES_sf"/>
</dbReference>
<dbReference type="InterPro" id="IPR018004">
    <property type="entry name" value="KilA/APSES_HTH"/>
</dbReference>
<dbReference type="SMART" id="SM01252">
    <property type="entry name" value="KilA-N"/>
    <property type="match status" value="1"/>
</dbReference>
<dbReference type="STRING" id="56484.A0A1Y2FQK6"/>
<dbReference type="Pfam" id="PF04383">
    <property type="entry name" value="KilA-N"/>
    <property type="match status" value="1"/>
</dbReference>
<dbReference type="SUPFAM" id="SSF48403">
    <property type="entry name" value="Ankyrin repeat"/>
    <property type="match status" value="1"/>
</dbReference>
<dbReference type="SMART" id="SM00248">
    <property type="entry name" value="ANK"/>
    <property type="match status" value="3"/>
</dbReference>
<evidence type="ECO:0000256" key="4">
    <source>
        <dbReference type="SAM" id="Coils"/>
    </source>
</evidence>
<dbReference type="PROSITE" id="PS51299">
    <property type="entry name" value="HTH_APSES"/>
    <property type="match status" value="1"/>
</dbReference>
<dbReference type="PROSITE" id="PS50297">
    <property type="entry name" value="ANK_REP_REGION"/>
    <property type="match status" value="2"/>
</dbReference>
<dbReference type="InterPro" id="IPR003163">
    <property type="entry name" value="Tscrpt_reg_HTH_APSES-type"/>
</dbReference>
<dbReference type="GO" id="GO:0003677">
    <property type="term" value="F:DNA binding"/>
    <property type="evidence" value="ECO:0007669"/>
    <property type="project" value="InterPro"/>
</dbReference>
<proteinExistence type="predicted"/>
<comment type="caution">
    <text evidence="7">The sequence shown here is derived from an EMBL/GenBank/DDBJ whole genome shotgun (WGS) entry which is preliminary data.</text>
</comment>
<dbReference type="Pfam" id="PF00023">
    <property type="entry name" value="Ank"/>
    <property type="match status" value="2"/>
</dbReference>
<name>A0A1Y2FQK6_PROLT</name>
<accession>A0A1Y2FQK6</accession>